<accession>A0A978UE21</accession>
<feature type="transmembrane region" description="Helical" evidence="2">
    <location>
        <begin position="50"/>
        <end position="68"/>
    </location>
</feature>
<dbReference type="Proteomes" id="UP000813462">
    <property type="component" value="Unassembled WGS sequence"/>
</dbReference>
<comment type="caution">
    <text evidence="3">The sequence shown here is derived from an EMBL/GenBank/DDBJ whole genome shotgun (WGS) entry which is preliminary data.</text>
</comment>
<keyword evidence="2" id="KW-0812">Transmembrane</keyword>
<sequence>MDQLESLSLQSSSPVSSNPGGSPDHMEPNRMLTGLPVMQVHKFFTFSSEVGVPSLFKSLLAFAMFKVLQRKKYRVLQRLFGVIN</sequence>
<feature type="compositionally biased region" description="Low complexity" evidence="1">
    <location>
        <begin position="1"/>
        <end position="23"/>
    </location>
</feature>
<evidence type="ECO:0000313" key="3">
    <source>
        <dbReference type="EMBL" id="KAH7513014.1"/>
    </source>
</evidence>
<organism evidence="3 4">
    <name type="scientific">Ziziphus jujuba var. spinosa</name>
    <dbReference type="NCBI Taxonomy" id="714518"/>
    <lineage>
        <taxon>Eukaryota</taxon>
        <taxon>Viridiplantae</taxon>
        <taxon>Streptophyta</taxon>
        <taxon>Embryophyta</taxon>
        <taxon>Tracheophyta</taxon>
        <taxon>Spermatophyta</taxon>
        <taxon>Magnoliopsida</taxon>
        <taxon>eudicotyledons</taxon>
        <taxon>Gunneridae</taxon>
        <taxon>Pentapetalae</taxon>
        <taxon>rosids</taxon>
        <taxon>fabids</taxon>
        <taxon>Rosales</taxon>
        <taxon>Rhamnaceae</taxon>
        <taxon>Paliureae</taxon>
        <taxon>Ziziphus</taxon>
    </lineage>
</organism>
<evidence type="ECO:0000313" key="4">
    <source>
        <dbReference type="Proteomes" id="UP000813462"/>
    </source>
</evidence>
<dbReference type="AlphaFoldDB" id="A0A978UE21"/>
<keyword evidence="2" id="KW-1133">Transmembrane helix</keyword>
<feature type="region of interest" description="Disordered" evidence="1">
    <location>
        <begin position="1"/>
        <end position="31"/>
    </location>
</feature>
<protein>
    <submittedName>
        <fullName evidence="3">Uncharacterized protein</fullName>
    </submittedName>
</protein>
<evidence type="ECO:0000256" key="1">
    <source>
        <dbReference type="SAM" id="MobiDB-lite"/>
    </source>
</evidence>
<keyword evidence="2" id="KW-0472">Membrane</keyword>
<proteinExistence type="predicted"/>
<reference evidence="3" key="1">
    <citation type="journal article" date="2021" name="Front. Plant Sci.">
        <title>Chromosome-Scale Genome Assembly for Chinese Sour Jujube and Insights Into Its Genome Evolution and Domestication Signature.</title>
        <authorList>
            <person name="Shen L.-Y."/>
            <person name="Luo H."/>
            <person name="Wang X.-L."/>
            <person name="Wang X.-M."/>
            <person name="Qiu X.-J."/>
            <person name="Liu H."/>
            <person name="Zhou S.-S."/>
            <person name="Jia K.-H."/>
            <person name="Nie S."/>
            <person name="Bao Y.-T."/>
            <person name="Zhang R.-G."/>
            <person name="Yun Q.-Z."/>
            <person name="Chai Y.-H."/>
            <person name="Lu J.-Y."/>
            <person name="Li Y."/>
            <person name="Zhao S.-W."/>
            <person name="Mao J.-F."/>
            <person name="Jia S.-G."/>
            <person name="Mao Y.-M."/>
        </authorList>
    </citation>
    <scope>NUCLEOTIDE SEQUENCE</scope>
    <source>
        <strain evidence="3">AT0</strain>
        <tissue evidence="3">Leaf</tissue>
    </source>
</reference>
<dbReference type="EMBL" id="JAEACU010000012">
    <property type="protein sequence ID" value="KAH7513014.1"/>
    <property type="molecule type" value="Genomic_DNA"/>
</dbReference>
<evidence type="ECO:0000256" key="2">
    <source>
        <dbReference type="SAM" id="Phobius"/>
    </source>
</evidence>
<gene>
    <name evidence="3" type="ORF">FEM48_Zijuj12G0151500</name>
</gene>
<name>A0A978UE21_ZIZJJ</name>